<organism evidence="5 6">
    <name type="scientific">Candidatus Yanofskybacteria bacterium RIFCSPHIGHO2_12_FULL_45_19b</name>
    <dbReference type="NCBI Taxonomy" id="1802689"/>
    <lineage>
        <taxon>Bacteria</taxon>
        <taxon>Candidatus Yanofskyibacteriota</taxon>
    </lineage>
</organism>
<dbReference type="EMBL" id="MGKD01000025">
    <property type="protein sequence ID" value="OGN18966.1"/>
    <property type="molecule type" value="Genomic_DNA"/>
</dbReference>
<dbReference type="Gene3D" id="2.30.42.10">
    <property type="match status" value="1"/>
</dbReference>
<evidence type="ECO:0000313" key="6">
    <source>
        <dbReference type="Proteomes" id="UP000177478"/>
    </source>
</evidence>
<dbReference type="Gene3D" id="2.40.10.10">
    <property type="entry name" value="Trypsin-like serine proteases"/>
    <property type="match status" value="2"/>
</dbReference>
<dbReference type="PANTHER" id="PTHR43343:SF3">
    <property type="entry name" value="PROTEASE DO-LIKE 8, CHLOROPLASTIC"/>
    <property type="match status" value="1"/>
</dbReference>
<evidence type="ECO:0000256" key="3">
    <source>
        <dbReference type="ARBA" id="ARBA00022801"/>
    </source>
</evidence>
<dbReference type="Pfam" id="PF13365">
    <property type="entry name" value="Trypsin_2"/>
    <property type="match status" value="1"/>
</dbReference>
<feature type="domain" description="PDZ" evidence="4">
    <location>
        <begin position="279"/>
        <end position="354"/>
    </location>
</feature>
<dbReference type="InterPro" id="IPR001940">
    <property type="entry name" value="Peptidase_S1C"/>
</dbReference>
<dbReference type="InterPro" id="IPR051201">
    <property type="entry name" value="Chloro_Bact_Ser_Proteases"/>
</dbReference>
<dbReference type="Proteomes" id="UP000177478">
    <property type="component" value="Unassembled WGS sequence"/>
</dbReference>
<evidence type="ECO:0000259" key="4">
    <source>
        <dbReference type="Pfam" id="PF13180"/>
    </source>
</evidence>
<evidence type="ECO:0000256" key="1">
    <source>
        <dbReference type="ARBA" id="ARBA00010541"/>
    </source>
</evidence>
<dbReference type="InterPro" id="IPR043504">
    <property type="entry name" value="Peptidase_S1_PA_chymotrypsin"/>
</dbReference>
<dbReference type="STRING" id="1802689.A3F25_02590"/>
<dbReference type="GO" id="GO:0006508">
    <property type="term" value="P:proteolysis"/>
    <property type="evidence" value="ECO:0007669"/>
    <property type="project" value="UniProtKB-KW"/>
</dbReference>
<accession>A0A1F8G2I8</accession>
<gene>
    <name evidence="5" type="ORF">A3F25_02590</name>
</gene>
<dbReference type="SUPFAM" id="SSF50494">
    <property type="entry name" value="Trypsin-like serine proteases"/>
    <property type="match status" value="1"/>
</dbReference>
<dbReference type="InterPro" id="IPR036034">
    <property type="entry name" value="PDZ_sf"/>
</dbReference>
<dbReference type="InterPro" id="IPR001478">
    <property type="entry name" value="PDZ"/>
</dbReference>
<comment type="caution">
    <text evidence="5">The sequence shown here is derived from an EMBL/GenBank/DDBJ whole genome shotgun (WGS) entry which is preliminary data.</text>
</comment>
<dbReference type="Pfam" id="PF13180">
    <property type="entry name" value="PDZ_2"/>
    <property type="match status" value="1"/>
</dbReference>
<reference evidence="5 6" key="1">
    <citation type="journal article" date="2016" name="Nat. Commun.">
        <title>Thousands of microbial genomes shed light on interconnected biogeochemical processes in an aquifer system.</title>
        <authorList>
            <person name="Anantharaman K."/>
            <person name="Brown C.T."/>
            <person name="Hug L.A."/>
            <person name="Sharon I."/>
            <person name="Castelle C.J."/>
            <person name="Probst A.J."/>
            <person name="Thomas B.C."/>
            <person name="Singh A."/>
            <person name="Wilkins M.J."/>
            <person name="Karaoz U."/>
            <person name="Brodie E.L."/>
            <person name="Williams K.H."/>
            <person name="Hubbard S.S."/>
            <person name="Banfield J.F."/>
        </authorList>
    </citation>
    <scope>NUCLEOTIDE SEQUENCE [LARGE SCALE GENOMIC DNA]</scope>
</reference>
<dbReference type="AlphaFoldDB" id="A0A1F8G2I8"/>
<dbReference type="GO" id="GO:0004252">
    <property type="term" value="F:serine-type endopeptidase activity"/>
    <property type="evidence" value="ECO:0007669"/>
    <property type="project" value="InterPro"/>
</dbReference>
<dbReference type="PANTHER" id="PTHR43343">
    <property type="entry name" value="PEPTIDASE S12"/>
    <property type="match status" value="1"/>
</dbReference>
<proteinExistence type="inferred from homology"/>
<dbReference type="CDD" id="cd06779">
    <property type="entry name" value="cpPDZ_Deg_HtrA-like"/>
    <property type="match status" value="1"/>
</dbReference>
<sequence>MFSEEQQTIEAVKRVAPAVVSIVVSKAMPKTKTHSGTLDAWLKPTVPAGKKLSPHALKLDDLETEPTKIGGGSGFIVDASGIILTNKHVVLDSQAEYQVVTADEKEYPAQVVTRDPINDIAILKILATDLPIVTLSTAPIEPGQTVLAIGNALGLFSNTVSKGIVSGLSRQISAAMRGESSGQESVVEELRGVIQTDVAINQGNSGGPLINLSGEVIGINTAVIFGAQNISFALPIHWAKDDLHDLHEYGHIVRPYIGLRYLAINPEIKKKYKLSVDQGALVTKEHVPHSQAVIKDSPADQAGLSDGDIVLSIADEVIDVHTDLSDIIQKHHVGDKLEVTYLRSGKEKKTEIALEERK</sequence>
<dbReference type="SUPFAM" id="SSF50156">
    <property type="entry name" value="PDZ domain-like"/>
    <property type="match status" value="1"/>
</dbReference>
<dbReference type="PRINTS" id="PR00834">
    <property type="entry name" value="PROTEASES2C"/>
</dbReference>
<keyword evidence="2" id="KW-0645">Protease</keyword>
<evidence type="ECO:0000313" key="5">
    <source>
        <dbReference type="EMBL" id="OGN18966.1"/>
    </source>
</evidence>
<keyword evidence="3" id="KW-0378">Hydrolase</keyword>
<dbReference type="InterPro" id="IPR009003">
    <property type="entry name" value="Peptidase_S1_PA"/>
</dbReference>
<comment type="similarity">
    <text evidence="1">Belongs to the peptidase S1C family.</text>
</comment>
<name>A0A1F8G2I8_9BACT</name>
<protein>
    <recommendedName>
        <fullName evidence="4">PDZ domain-containing protein</fullName>
    </recommendedName>
</protein>
<evidence type="ECO:0000256" key="2">
    <source>
        <dbReference type="ARBA" id="ARBA00022670"/>
    </source>
</evidence>